<evidence type="ECO:0000256" key="1">
    <source>
        <dbReference type="ARBA" id="ARBA00005091"/>
    </source>
</evidence>
<dbReference type="EMBL" id="LAJY01000190">
    <property type="protein sequence ID" value="KJV09931.1"/>
    <property type="molecule type" value="Genomic_DNA"/>
</dbReference>
<keyword evidence="6 10" id="KW-0368">Histidine biosynthesis</keyword>
<keyword evidence="3 10" id="KW-0028">Amino-acid biosynthesis</keyword>
<dbReference type="InterPro" id="IPR029062">
    <property type="entry name" value="Class_I_gatase-like"/>
</dbReference>
<evidence type="ECO:0000256" key="2">
    <source>
        <dbReference type="ARBA" id="ARBA00011152"/>
    </source>
</evidence>
<comment type="caution">
    <text evidence="13">The sequence shown here is derived from an EMBL/GenBank/DDBJ whole genome shotgun (WGS) entry which is preliminary data.</text>
</comment>
<dbReference type="GO" id="GO:0004359">
    <property type="term" value="F:glutaminase activity"/>
    <property type="evidence" value="ECO:0007669"/>
    <property type="project" value="UniProtKB-EC"/>
</dbReference>
<dbReference type="PANTHER" id="PTHR42701:SF1">
    <property type="entry name" value="IMIDAZOLE GLYCEROL PHOSPHATE SYNTHASE SUBUNIT HISH"/>
    <property type="match status" value="1"/>
</dbReference>
<evidence type="ECO:0000259" key="12">
    <source>
        <dbReference type="Pfam" id="PF00117"/>
    </source>
</evidence>
<proteinExistence type="inferred from homology"/>
<name>A0A0F3IT93_9PROT</name>
<dbReference type="GO" id="GO:0000107">
    <property type="term" value="F:imidazoleglycerol-phosphate synthase activity"/>
    <property type="evidence" value="ECO:0007669"/>
    <property type="project" value="UniProtKB-UniRule"/>
</dbReference>
<dbReference type="AlphaFoldDB" id="A0A0F3IT93"/>
<evidence type="ECO:0000256" key="8">
    <source>
        <dbReference type="ARBA" id="ARBA00047838"/>
    </source>
</evidence>
<dbReference type="EC" id="4.3.2.10" evidence="10"/>
<dbReference type="PROSITE" id="PS51273">
    <property type="entry name" value="GATASE_TYPE_1"/>
    <property type="match status" value="1"/>
</dbReference>
<feature type="domain" description="Glutamine amidotransferase" evidence="12">
    <location>
        <begin position="6"/>
        <end position="204"/>
    </location>
</feature>
<dbReference type="HAMAP" id="MF_00278">
    <property type="entry name" value="HisH"/>
    <property type="match status" value="1"/>
</dbReference>
<evidence type="ECO:0000313" key="13">
    <source>
        <dbReference type="EMBL" id="KJV09931.1"/>
    </source>
</evidence>
<sequence length="208" mass="22630">MSDLIIVDYGAGNIASVKQAVWRAGWDADLSRGPEDLLTADRILLPGVGAAGTAMDRLRAGGYVEALNEAVRKGGTPMLCICVGMQLLAEELHEYGVHQGLGWVKGKVTRLEEKPGRRVPHMGWNKVHKPEGGAAPPPGILDRDTFYYFAHSYEMSGLDPSVLAGEADYDGPVPAAIRTETVFGTQFHPEKSQVEGEKLIANFMRWKV</sequence>
<keyword evidence="14" id="KW-1185">Reference proteome</keyword>
<dbReference type="GO" id="GO:0016829">
    <property type="term" value="F:lyase activity"/>
    <property type="evidence" value="ECO:0007669"/>
    <property type="project" value="UniProtKB-KW"/>
</dbReference>
<comment type="function">
    <text evidence="10">IGPS catalyzes the conversion of PRFAR and glutamine to IGP, AICAR and glutamate. The HisH subunit catalyzes the hydrolysis of glutamine to glutamate and ammonia as part of the synthesis of IGP and AICAR. The resulting ammonia molecule is channeled to the active site of HisF.</text>
</comment>
<dbReference type="Gene3D" id="3.40.50.880">
    <property type="match status" value="1"/>
</dbReference>
<dbReference type="GO" id="GO:0000105">
    <property type="term" value="P:L-histidine biosynthetic process"/>
    <property type="evidence" value="ECO:0007669"/>
    <property type="project" value="UniProtKB-UniRule"/>
</dbReference>
<comment type="catalytic activity">
    <reaction evidence="9 10">
        <text>L-glutamine + H2O = L-glutamate + NH4(+)</text>
        <dbReference type="Rhea" id="RHEA:15889"/>
        <dbReference type="ChEBI" id="CHEBI:15377"/>
        <dbReference type="ChEBI" id="CHEBI:28938"/>
        <dbReference type="ChEBI" id="CHEBI:29985"/>
        <dbReference type="ChEBI" id="CHEBI:58359"/>
        <dbReference type="EC" id="3.5.1.2"/>
    </reaction>
</comment>
<dbReference type="CDD" id="cd01748">
    <property type="entry name" value="GATase1_IGP_Synthase"/>
    <property type="match status" value="1"/>
</dbReference>
<dbReference type="OrthoDB" id="9807137at2"/>
<dbReference type="Proteomes" id="UP000033774">
    <property type="component" value="Unassembled WGS sequence"/>
</dbReference>
<dbReference type="InterPro" id="IPR010139">
    <property type="entry name" value="Imidazole-glycPsynth_HisH"/>
</dbReference>
<accession>A0A0F3IT93</accession>
<comment type="subcellular location">
    <subcellularLocation>
        <location evidence="10">Cytoplasm</location>
    </subcellularLocation>
</comment>
<evidence type="ECO:0000256" key="10">
    <source>
        <dbReference type="HAMAP-Rule" id="MF_00278"/>
    </source>
</evidence>
<evidence type="ECO:0000256" key="9">
    <source>
        <dbReference type="ARBA" id="ARBA00049534"/>
    </source>
</evidence>
<evidence type="ECO:0000256" key="7">
    <source>
        <dbReference type="ARBA" id="ARBA00023239"/>
    </source>
</evidence>
<evidence type="ECO:0000256" key="3">
    <source>
        <dbReference type="ARBA" id="ARBA00022605"/>
    </source>
</evidence>
<gene>
    <name evidence="10" type="primary">hisH</name>
    <name evidence="13" type="ORF">VZ95_08330</name>
</gene>
<evidence type="ECO:0000256" key="11">
    <source>
        <dbReference type="PIRSR" id="PIRSR000495-1"/>
    </source>
</evidence>
<organism evidence="13 14">
    <name type="scientific">Elstera litoralis</name>
    <dbReference type="NCBI Taxonomy" id="552518"/>
    <lineage>
        <taxon>Bacteria</taxon>
        <taxon>Pseudomonadati</taxon>
        <taxon>Pseudomonadota</taxon>
        <taxon>Alphaproteobacteria</taxon>
        <taxon>Rhodospirillales</taxon>
        <taxon>Rhodospirillaceae</taxon>
        <taxon>Elstera</taxon>
    </lineage>
</organism>
<dbReference type="UniPathway" id="UPA00031">
    <property type="reaction ID" value="UER00010"/>
</dbReference>
<dbReference type="SUPFAM" id="SSF52317">
    <property type="entry name" value="Class I glutamine amidotransferase-like"/>
    <property type="match status" value="1"/>
</dbReference>
<evidence type="ECO:0000256" key="6">
    <source>
        <dbReference type="ARBA" id="ARBA00023102"/>
    </source>
</evidence>
<evidence type="ECO:0000256" key="4">
    <source>
        <dbReference type="ARBA" id="ARBA00022801"/>
    </source>
</evidence>
<evidence type="ECO:0000313" key="14">
    <source>
        <dbReference type="Proteomes" id="UP000033774"/>
    </source>
</evidence>
<reference evidence="13 14" key="1">
    <citation type="submission" date="2015-03" db="EMBL/GenBank/DDBJ databases">
        <title>Draft genome sequence of Elstera litoralis.</title>
        <authorList>
            <person name="Rahalkar M.C."/>
            <person name="Dhakephalkar P.K."/>
            <person name="Pore S.D."/>
            <person name="Arora P."/>
            <person name="Kapse N.G."/>
            <person name="Pandit P.S."/>
        </authorList>
    </citation>
    <scope>NUCLEOTIDE SEQUENCE [LARGE SCALE GENOMIC DNA]</scope>
    <source>
        <strain evidence="13 14">Dia-1</strain>
    </source>
</reference>
<feature type="active site" description="Nucleophile" evidence="10 11">
    <location>
        <position position="82"/>
    </location>
</feature>
<keyword evidence="7 10" id="KW-0456">Lyase</keyword>
<dbReference type="PIRSF" id="PIRSF000495">
    <property type="entry name" value="Amidotransf_hisH"/>
    <property type="match status" value="1"/>
</dbReference>
<comment type="pathway">
    <text evidence="1 10">Amino-acid biosynthesis; L-histidine biosynthesis; L-histidine from 5-phospho-alpha-D-ribose 1-diphosphate: step 5/9.</text>
</comment>
<dbReference type="RefSeq" id="WP_045775440.1">
    <property type="nucleotide sequence ID" value="NZ_LAJY01000190.1"/>
</dbReference>
<dbReference type="EC" id="3.5.1.2" evidence="10"/>
<feature type="active site" evidence="10 11">
    <location>
        <position position="190"/>
    </location>
</feature>
<protein>
    <recommendedName>
        <fullName evidence="10">Imidazole glycerol phosphate synthase subunit HisH</fullName>
        <ecNumber evidence="10">4.3.2.10</ecNumber>
    </recommendedName>
    <alternativeName>
        <fullName evidence="10">IGP synthase glutaminase subunit</fullName>
        <ecNumber evidence="10">3.5.1.2</ecNumber>
    </alternativeName>
    <alternativeName>
        <fullName evidence="10">IGP synthase subunit HisH</fullName>
    </alternativeName>
    <alternativeName>
        <fullName evidence="10">ImGP synthase subunit HisH</fullName>
        <shortName evidence="10">IGPS subunit HisH</shortName>
    </alternativeName>
</protein>
<keyword evidence="10" id="KW-0963">Cytoplasm</keyword>
<comment type="subunit">
    <text evidence="2 10">Heterodimer of HisH and HisF.</text>
</comment>
<dbReference type="Pfam" id="PF00117">
    <property type="entry name" value="GATase"/>
    <property type="match status" value="1"/>
</dbReference>
<dbReference type="GO" id="GO:0005737">
    <property type="term" value="C:cytoplasm"/>
    <property type="evidence" value="ECO:0007669"/>
    <property type="project" value="UniProtKB-SubCell"/>
</dbReference>
<keyword evidence="4 10" id="KW-0378">Hydrolase</keyword>
<dbReference type="NCBIfam" id="TIGR01855">
    <property type="entry name" value="IMP_synth_hisH"/>
    <property type="match status" value="1"/>
</dbReference>
<dbReference type="PATRIC" id="fig|552518.3.peg.915"/>
<evidence type="ECO:0000256" key="5">
    <source>
        <dbReference type="ARBA" id="ARBA00022962"/>
    </source>
</evidence>
<dbReference type="PANTHER" id="PTHR42701">
    <property type="entry name" value="IMIDAZOLE GLYCEROL PHOSPHATE SYNTHASE SUBUNIT HISH"/>
    <property type="match status" value="1"/>
</dbReference>
<feature type="active site" evidence="10 11">
    <location>
        <position position="188"/>
    </location>
</feature>
<keyword evidence="5 10" id="KW-0315">Glutamine amidotransferase</keyword>
<dbReference type="InterPro" id="IPR017926">
    <property type="entry name" value="GATASE"/>
</dbReference>
<comment type="catalytic activity">
    <reaction evidence="8 10">
        <text>5-[(5-phospho-1-deoxy-D-ribulos-1-ylimino)methylamino]-1-(5-phospho-beta-D-ribosyl)imidazole-4-carboxamide + L-glutamine = D-erythro-1-(imidazol-4-yl)glycerol 3-phosphate + 5-amino-1-(5-phospho-beta-D-ribosyl)imidazole-4-carboxamide + L-glutamate + H(+)</text>
        <dbReference type="Rhea" id="RHEA:24793"/>
        <dbReference type="ChEBI" id="CHEBI:15378"/>
        <dbReference type="ChEBI" id="CHEBI:29985"/>
        <dbReference type="ChEBI" id="CHEBI:58278"/>
        <dbReference type="ChEBI" id="CHEBI:58359"/>
        <dbReference type="ChEBI" id="CHEBI:58475"/>
        <dbReference type="ChEBI" id="CHEBI:58525"/>
        <dbReference type="EC" id="4.3.2.10"/>
    </reaction>
</comment>